<evidence type="ECO:0000313" key="2">
    <source>
        <dbReference type="EMBL" id="CAK6951531.1"/>
    </source>
</evidence>
<reference evidence="2 3" key="1">
    <citation type="submission" date="2024-01" db="EMBL/GenBank/DDBJ databases">
        <authorList>
            <person name="Alioto T."/>
            <person name="Alioto T."/>
            <person name="Gomez Garrido J."/>
        </authorList>
    </citation>
    <scope>NUCLEOTIDE SEQUENCE [LARGE SCALE GENOMIC DNA]</scope>
</reference>
<sequence>MKITQDQCQNGQADRGKHSTGQSRGRSKGWRIDYVYVCVLNCPVSVCSCGCFRFGHTQLKVMTVCEQTSLCHPVYGQTHSRHPPAHPPLTYRLQEYNLCGSLMLKQRGCCPWG</sequence>
<keyword evidence="3" id="KW-1185">Reference proteome</keyword>
<name>A0AAV1MWS3_SCOSC</name>
<proteinExistence type="predicted"/>
<feature type="compositionally biased region" description="Polar residues" evidence="1">
    <location>
        <begin position="1"/>
        <end position="12"/>
    </location>
</feature>
<dbReference type="Proteomes" id="UP001314229">
    <property type="component" value="Unassembled WGS sequence"/>
</dbReference>
<organism evidence="2 3">
    <name type="scientific">Scomber scombrus</name>
    <name type="common">Atlantic mackerel</name>
    <name type="synonym">Scomber vernalis</name>
    <dbReference type="NCBI Taxonomy" id="13677"/>
    <lineage>
        <taxon>Eukaryota</taxon>
        <taxon>Metazoa</taxon>
        <taxon>Chordata</taxon>
        <taxon>Craniata</taxon>
        <taxon>Vertebrata</taxon>
        <taxon>Euteleostomi</taxon>
        <taxon>Actinopterygii</taxon>
        <taxon>Neopterygii</taxon>
        <taxon>Teleostei</taxon>
        <taxon>Neoteleostei</taxon>
        <taxon>Acanthomorphata</taxon>
        <taxon>Pelagiaria</taxon>
        <taxon>Scombriformes</taxon>
        <taxon>Scombridae</taxon>
        <taxon>Scomber</taxon>
    </lineage>
</organism>
<protein>
    <submittedName>
        <fullName evidence="2">Uncharacterized protein LOC122882433 isoform X2</fullName>
    </submittedName>
</protein>
<evidence type="ECO:0000313" key="3">
    <source>
        <dbReference type="Proteomes" id="UP001314229"/>
    </source>
</evidence>
<comment type="caution">
    <text evidence="2">The sequence shown here is derived from an EMBL/GenBank/DDBJ whole genome shotgun (WGS) entry which is preliminary data.</text>
</comment>
<gene>
    <name evidence="2" type="ORF">FSCOSCO3_A003021</name>
</gene>
<dbReference type="AlphaFoldDB" id="A0AAV1MWS3"/>
<evidence type="ECO:0000256" key="1">
    <source>
        <dbReference type="SAM" id="MobiDB-lite"/>
    </source>
</evidence>
<dbReference type="EMBL" id="CAWUFR010000006">
    <property type="protein sequence ID" value="CAK6951531.1"/>
    <property type="molecule type" value="Genomic_DNA"/>
</dbReference>
<feature type="region of interest" description="Disordered" evidence="1">
    <location>
        <begin position="1"/>
        <end position="26"/>
    </location>
</feature>
<accession>A0AAV1MWS3</accession>